<dbReference type="InterPro" id="IPR013737">
    <property type="entry name" value="Bac_rhamnosid_N"/>
</dbReference>
<dbReference type="PANTHER" id="PTHR34987:SF2">
    <property type="entry name" value="B, PUTATIVE (AFU_ORTHOLOGUE AFUA_7G05040)-RELATED"/>
    <property type="match status" value="1"/>
</dbReference>
<reference evidence="4 5" key="1">
    <citation type="submission" date="2020-10" db="EMBL/GenBank/DDBJ databases">
        <title>Complete genome sequence of Paludibaculum fermentans P105T, a facultatively anaerobic acidobacterium capable of dissimilatory Fe(III) reduction.</title>
        <authorList>
            <person name="Dedysh S.N."/>
            <person name="Beletsky A.V."/>
            <person name="Kulichevskaya I.S."/>
            <person name="Mardanov A.V."/>
            <person name="Ravin N.V."/>
        </authorList>
    </citation>
    <scope>NUCLEOTIDE SEQUENCE [LARGE SCALE GENOMIC DNA]</scope>
    <source>
        <strain evidence="4 5">P105</strain>
    </source>
</reference>
<feature type="domain" description="Bacterial alpha-L-rhamnosidase N-terminal" evidence="1">
    <location>
        <begin position="59"/>
        <end position="211"/>
    </location>
</feature>
<proteinExistence type="predicted"/>
<dbReference type="EMBL" id="CP063849">
    <property type="protein sequence ID" value="QOY88074.1"/>
    <property type="molecule type" value="Genomic_DNA"/>
</dbReference>
<feature type="domain" description="Alpha-L-rhamnosidase C-terminal" evidence="3">
    <location>
        <begin position="713"/>
        <end position="769"/>
    </location>
</feature>
<name>A0A7S7SKA0_PALFE</name>
<dbReference type="RefSeq" id="WP_194449737.1">
    <property type="nucleotide sequence ID" value="NZ_CP063849.1"/>
</dbReference>
<dbReference type="Gene3D" id="1.50.10.10">
    <property type="match status" value="1"/>
</dbReference>
<organism evidence="4 5">
    <name type="scientific">Paludibaculum fermentans</name>
    <dbReference type="NCBI Taxonomy" id="1473598"/>
    <lineage>
        <taxon>Bacteria</taxon>
        <taxon>Pseudomonadati</taxon>
        <taxon>Acidobacteriota</taxon>
        <taxon>Terriglobia</taxon>
        <taxon>Bryobacterales</taxon>
        <taxon>Bryobacteraceae</taxon>
        <taxon>Paludibaculum</taxon>
    </lineage>
</organism>
<dbReference type="SUPFAM" id="SSF49785">
    <property type="entry name" value="Galactose-binding domain-like"/>
    <property type="match status" value="1"/>
</dbReference>
<evidence type="ECO:0000313" key="5">
    <source>
        <dbReference type="Proteomes" id="UP000593892"/>
    </source>
</evidence>
<dbReference type="Pfam" id="PF17389">
    <property type="entry name" value="Bac_rhamnosid6H"/>
    <property type="match status" value="1"/>
</dbReference>
<dbReference type="Pfam" id="PF08531">
    <property type="entry name" value="Bac_rhamnosid_N"/>
    <property type="match status" value="1"/>
</dbReference>
<sequence>MLRREFLLQAGATGLLAAADVDVATSAWKARWVFPAGASPNAYGVYHFRRSFSLDRKPAALKLHVSGDSRYELFLNGVRISRGPARGDLNHWRYETVDAAVHAVQGKNVLAAVVWNETPYSAVCQWSNRTAFLLQAGDTDFETVNTGKGWVCAANPAYAPIPLPGNQRGDIAPGYYAIGPMERFDAGKHLWGWERPEFDDSAWQPAEVGPNASPRDQTDAPSRWMLVARNIPPMEDTPARLARVRKADGIQPPPAFPAQKAAFTIPANTKATLLIDQDHLTTAFLELEVNGGRGAQIQVRYAEALFQQLRPRAVKGNRDEVDGKEFRGYGDIYTADGQHRVYRPLYWRTWRYIQLTVETKSEPLVIEDLRGVFTSYPFTVKAKLDTGVPFHQKMLDIGWRTARLCAHETYMDCPYYEQLQYVGDTRIQAMVTLYMTGDPRLVRNAIELIDSSRTAEGATLSRAPSVLQQYIPPFSLWWVGMVHDYWWYVDDPAFARRMLNGVRAVLGWYTSFLRSDGLLGAMPWWNYVDWVATWRGGRPPSEPDVMPATIQLQLLLALRWAEELEAALGSRALAGQYKETAGRLHAAIQAKFHDAQRGLYSEDLAHKLFSQHANVLAVLADLPATPAAARELMLKVEPDQSLSKCSVYFRYYLDRAMVKAGLGDRYLDRLGTWEFMVKEGLTTWAETDSGATRSDCHAWGSSPNIEFFRTVLGVDSAAPGFSKVRLAPNLGKLTKASGVVPHPKGLIEVTVERAGSGYRWTAKAPAGVQVIGPPQA</sequence>
<dbReference type="InterPro" id="IPR008979">
    <property type="entry name" value="Galactose-bd-like_sf"/>
</dbReference>
<dbReference type="InterPro" id="IPR012341">
    <property type="entry name" value="6hp_glycosidase-like_sf"/>
</dbReference>
<protein>
    <recommendedName>
        <fullName evidence="6">Alpha-L-rhamnosidase</fullName>
    </recommendedName>
</protein>
<dbReference type="GO" id="GO:0005975">
    <property type="term" value="P:carbohydrate metabolic process"/>
    <property type="evidence" value="ECO:0007669"/>
    <property type="project" value="InterPro"/>
</dbReference>
<dbReference type="KEGG" id="pfer:IRI77_35955"/>
<evidence type="ECO:0000313" key="4">
    <source>
        <dbReference type="EMBL" id="QOY88074.1"/>
    </source>
</evidence>
<dbReference type="Gene3D" id="2.60.120.260">
    <property type="entry name" value="Galactose-binding domain-like"/>
    <property type="match status" value="2"/>
</dbReference>
<accession>A0A7S7SKA0</accession>
<evidence type="ECO:0008006" key="6">
    <source>
        <dbReference type="Google" id="ProtNLM"/>
    </source>
</evidence>
<dbReference type="InterPro" id="IPR008928">
    <property type="entry name" value="6-hairpin_glycosidase_sf"/>
</dbReference>
<dbReference type="PANTHER" id="PTHR34987">
    <property type="entry name" value="C, PUTATIVE (AFU_ORTHOLOGUE AFUA_3G02880)-RELATED"/>
    <property type="match status" value="1"/>
</dbReference>
<evidence type="ECO:0000259" key="1">
    <source>
        <dbReference type="Pfam" id="PF08531"/>
    </source>
</evidence>
<gene>
    <name evidence="4" type="ORF">IRI77_35955</name>
</gene>
<keyword evidence="5" id="KW-1185">Reference proteome</keyword>
<dbReference type="InterPro" id="IPR035398">
    <property type="entry name" value="Bac_rhamnosid_C"/>
</dbReference>
<evidence type="ECO:0000259" key="2">
    <source>
        <dbReference type="Pfam" id="PF17389"/>
    </source>
</evidence>
<feature type="domain" description="Alpha-L-rhamnosidase six-hairpin glycosidase" evidence="2">
    <location>
        <begin position="386"/>
        <end position="704"/>
    </location>
</feature>
<dbReference type="SUPFAM" id="SSF48208">
    <property type="entry name" value="Six-hairpin glycosidases"/>
    <property type="match status" value="1"/>
</dbReference>
<evidence type="ECO:0000259" key="3">
    <source>
        <dbReference type="Pfam" id="PF17390"/>
    </source>
</evidence>
<dbReference type="InterPro" id="IPR035396">
    <property type="entry name" value="Bac_rhamnosid6H"/>
</dbReference>
<dbReference type="Proteomes" id="UP000593892">
    <property type="component" value="Chromosome"/>
</dbReference>
<dbReference type="Pfam" id="PF17390">
    <property type="entry name" value="Bac_rhamnosid_C"/>
    <property type="match status" value="1"/>
</dbReference>
<dbReference type="Gene3D" id="2.60.420.10">
    <property type="entry name" value="Maltose phosphorylase, domain 3"/>
    <property type="match status" value="1"/>
</dbReference>
<dbReference type="AlphaFoldDB" id="A0A7S7SKA0"/>